<evidence type="ECO:0000313" key="2">
    <source>
        <dbReference type="Proteomes" id="UP001303473"/>
    </source>
</evidence>
<dbReference type="AlphaFoldDB" id="A0AAN6NCF7"/>
<comment type="caution">
    <text evidence="1">The sequence shown here is derived from an EMBL/GenBank/DDBJ whole genome shotgun (WGS) entry which is preliminary data.</text>
</comment>
<dbReference type="Proteomes" id="UP001303473">
    <property type="component" value="Unassembled WGS sequence"/>
</dbReference>
<name>A0AAN6NCF7_9PEZI</name>
<protein>
    <submittedName>
        <fullName evidence="1">Uncharacterized protein</fullName>
    </submittedName>
</protein>
<proteinExistence type="predicted"/>
<accession>A0AAN6NCF7</accession>
<keyword evidence="2" id="KW-1185">Reference proteome</keyword>
<sequence length="128" mass="14094">MRPKLLVRRCSITPLVFSPICYAEQGLCHRLFGKVNIDQSRLSFVDSVVVLSYLPLNSGVMEFWTAQGSCGLAAKISSNGHNASHAKVAHSKRMSFANGGQPFLTVNNQETSTSLIRTDLRRLLLSDN</sequence>
<reference evidence="2" key="1">
    <citation type="journal article" date="2023" name="Mol. Phylogenet. Evol.">
        <title>Genome-scale phylogeny and comparative genomics of the fungal order Sordariales.</title>
        <authorList>
            <person name="Hensen N."/>
            <person name="Bonometti L."/>
            <person name="Westerberg I."/>
            <person name="Brannstrom I.O."/>
            <person name="Guillou S."/>
            <person name="Cros-Aarteil S."/>
            <person name="Calhoun S."/>
            <person name="Haridas S."/>
            <person name="Kuo A."/>
            <person name="Mondo S."/>
            <person name="Pangilinan J."/>
            <person name="Riley R."/>
            <person name="LaButti K."/>
            <person name="Andreopoulos B."/>
            <person name="Lipzen A."/>
            <person name="Chen C."/>
            <person name="Yan M."/>
            <person name="Daum C."/>
            <person name="Ng V."/>
            <person name="Clum A."/>
            <person name="Steindorff A."/>
            <person name="Ohm R.A."/>
            <person name="Martin F."/>
            <person name="Silar P."/>
            <person name="Natvig D.O."/>
            <person name="Lalanne C."/>
            <person name="Gautier V."/>
            <person name="Ament-Velasquez S.L."/>
            <person name="Kruys A."/>
            <person name="Hutchinson M.I."/>
            <person name="Powell A.J."/>
            <person name="Barry K."/>
            <person name="Miller A.N."/>
            <person name="Grigoriev I.V."/>
            <person name="Debuchy R."/>
            <person name="Gladieux P."/>
            <person name="Hiltunen Thoren M."/>
            <person name="Johannesson H."/>
        </authorList>
    </citation>
    <scope>NUCLEOTIDE SEQUENCE [LARGE SCALE GENOMIC DNA]</scope>
    <source>
        <strain evidence="2">CBS 340.73</strain>
    </source>
</reference>
<dbReference type="EMBL" id="MU853772">
    <property type="protein sequence ID" value="KAK3942641.1"/>
    <property type="molecule type" value="Genomic_DNA"/>
</dbReference>
<gene>
    <name evidence="1" type="ORF">QBC46DRAFT_379588</name>
</gene>
<organism evidence="1 2">
    <name type="scientific">Diplogelasinospora grovesii</name>
    <dbReference type="NCBI Taxonomy" id="303347"/>
    <lineage>
        <taxon>Eukaryota</taxon>
        <taxon>Fungi</taxon>
        <taxon>Dikarya</taxon>
        <taxon>Ascomycota</taxon>
        <taxon>Pezizomycotina</taxon>
        <taxon>Sordariomycetes</taxon>
        <taxon>Sordariomycetidae</taxon>
        <taxon>Sordariales</taxon>
        <taxon>Diplogelasinosporaceae</taxon>
        <taxon>Diplogelasinospora</taxon>
    </lineage>
</organism>
<evidence type="ECO:0000313" key="1">
    <source>
        <dbReference type="EMBL" id="KAK3942641.1"/>
    </source>
</evidence>